<evidence type="ECO:0000313" key="4">
    <source>
        <dbReference type="Proteomes" id="UP000282515"/>
    </source>
</evidence>
<name>A0A3L8PN15_9ACTN</name>
<dbReference type="Gene3D" id="1.10.1740.10">
    <property type="match status" value="1"/>
</dbReference>
<dbReference type="RefSeq" id="WP_121793088.1">
    <property type="nucleotide sequence ID" value="NZ_RDBF01000002.1"/>
</dbReference>
<evidence type="ECO:0008006" key="5">
    <source>
        <dbReference type="Google" id="ProtNLM"/>
    </source>
</evidence>
<reference evidence="3 4" key="1">
    <citation type="submission" date="2018-10" db="EMBL/GenBank/DDBJ databases">
        <title>Aeromicrobium sp. 9W16Y-2 whole genome shotgun sequence.</title>
        <authorList>
            <person name="Li F."/>
        </authorList>
    </citation>
    <scope>NUCLEOTIDE SEQUENCE [LARGE SCALE GENOMIC DNA]</scope>
    <source>
        <strain evidence="3 4">9W16Y-2</strain>
    </source>
</reference>
<proteinExistence type="predicted"/>
<dbReference type="Proteomes" id="UP000282515">
    <property type="component" value="Unassembled WGS sequence"/>
</dbReference>
<organism evidence="3 4">
    <name type="scientific">Aeromicrobium phragmitis</name>
    <dbReference type="NCBI Taxonomy" id="2478914"/>
    <lineage>
        <taxon>Bacteria</taxon>
        <taxon>Bacillati</taxon>
        <taxon>Actinomycetota</taxon>
        <taxon>Actinomycetes</taxon>
        <taxon>Propionibacteriales</taxon>
        <taxon>Nocardioidaceae</taxon>
        <taxon>Aeromicrobium</taxon>
    </lineage>
</organism>
<sequence>MTFADARSRDDASLLEATREGDHAAFSELFERHRAAVERLAESVTRGRDAETLVSAAFIEGLGRVLDGAATDAAFRPWILRVVMECHGTSFASTTASAAFWSLPVSQQSLIWSAVVDDAPADSRALAAASDALRAEFLRRQREDASSRHARTHLDDLEGHADTCATCLGVWWSADDLTSATSLARSVLGVGGERYLRQPAADRRRRRPRPRWIPATFVASVAAMLLATSLGALAVAHWGPGNVAAGWRTSAPTPTPAPTAAPSAGAPAPPSPDATATPRPEPTPSSEPPPAPSPSPVPSPTARPSEEPSVPEDMAVGFAFGDPHDEYVTRNGTAYQARHIRFHIVAEDAQGTHARAVMMRFEFAGAVTYLDSSSALSCTPSAQTITCTTSLAPGNSVSGTITVEHEQGSGRARVHTSDDPSAATDHVFDFGPWAGTESASPSAPPPPPNNETTEETTPAEPPPA</sequence>
<dbReference type="OrthoDB" id="9780326at2"/>
<dbReference type="GO" id="GO:0006352">
    <property type="term" value="P:DNA-templated transcription initiation"/>
    <property type="evidence" value="ECO:0007669"/>
    <property type="project" value="InterPro"/>
</dbReference>
<dbReference type="GO" id="GO:0003700">
    <property type="term" value="F:DNA-binding transcription factor activity"/>
    <property type="evidence" value="ECO:0007669"/>
    <property type="project" value="InterPro"/>
</dbReference>
<comment type="caution">
    <text evidence="3">The sequence shown here is derived from an EMBL/GenBank/DDBJ whole genome shotgun (WGS) entry which is preliminary data.</text>
</comment>
<dbReference type="SUPFAM" id="SSF88946">
    <property type="entry name" value="Sigma2 domain of RNA polymerase sigma factors"/>
    <property type="match status" value="1"/>
</dbReference>
<feature type="region of interest" description="Disordered" evidence="1">
    <location>
        <begin position="406"/>
        <end position="464"/>
    </location>
</feature>
<accession>A0A3L8PN15</accession>
<dbReference type="AlphaFoldDB" id="A0A3L8PN15"/>
<gene>
    <name evidence="3" type="ORF">D9V41_03130</name>
</gene>
<evidence type="ECO:0000256" key="2">
    <source>
        <dbReference type="SAM" id="Phobius"/>
    </source>
</evidence>
<keyword evidence="2" id="KW-0472">Membrane</keyword>
<feature type="region of interest" description="Disordered" evidence="1">
    <location>
        <begin position="246"/>
        <end position="318"/>
    </location>
</feature>
<dbReference type="InterPro" id="IPR013325">
    <property type="entry name" value="RNA_pol_sigma_r2"/>
</dbReference>
<feature type="transmembrane region" description="Helical" evidence="2">
    <location>
        <begin position="212"/>
        <end position="238"/>
    </location>
</feature>
<feature type="compositionally biased region" description="Pro residues" evidence="1">
    <location>
        <begin position="279"/>
        <end position="301"/>
    </location>
</feature>
<protein>
    <recommendedName>
        <fullName evidence="5">Sigma-70 family RNA polymerase sigma factor</fullName>
    </recommendedName>
</protein>
<keyword evidence="4" id="KW-1185">Reference proteome</keyword>
<keyword evidence="2" id="KW-1133">Transmembrane helix</keyword>
<evidence type="ECO:0000256" key="1">
    <source>
        <dbReference type="SAM" id="MobiDB-lite"/>
    </source>
</evidence>
<dbReference type="EMBL" id="RDBF01000002">
    <property type="protein sequence ID" value="RLV56787.1"/>
    <property type="molecule type" value="Genomic_DNA"/>
</dbReference>
<evidence type="ECO:0000313" key="3">
    <source>
        <dbReference type="EMBL" id="RLV56787.1"/>
    </source>
</evidence>
<keyword evidence="2" id="KW-0812">Transmembrane</keyword>